<proteinExistence type="predicted"/>
<feature type="region of interest" description="Disordered" evidence="1">
    <location>
        <begin position="219"/>
        <end position="343"/>
    </location>
</feature>
<accession>A0ABS5F554</accession>
<organism evidence="3 4">
    <name type="scientific">Plastoroseomonas hellenica</name>
    <dbReference type="NCBI Taxonomy" id="2687306"/>
    <lineage>
        <taxon>Bacteria</taxon>
        <taxon>Pseudomonadati</taxon>
        <taxon>Pseudomonadota</taxon>
        <taxon>Alphaproteobacteria</taxon>
        <taxon>Acetobacterales</taxon>
        <taxon>Acetobacteraceae</taxon>
        <taxon>Plastoroseomonas</taxon>
    </lineage>
</organism>
<feature type="compositionally biased region" description="Low complexity" evidence="1">
    <location>
        <begin position="229"/>
        <end position="259"/>
    </location>
</feature>
<dbReference type="EMBL" id="JAAGBB010000039">
    <property type="protein sequence ID" value="MBR0667672.1"/>
    <property type="molecule type" value="Genomic_DNA"/>
</dbReference>
<keyword evidence="2" id="KW-0812">Transmembrane</keyword>
<feature type="transmembrane region" description="Helical" evidence="2">
    <location>
        <begin position="164"/>
        <end position="184"/>
    </location>
</feature>
<evidence type="ECO:0000256" key="2">
    <source>
        <dbReference type="SAM" id="Phobius"/>
    </source>
</evidence>
<name>A0ABS5F554_9PROT</name>
<dbReference type="RefSeq" id="WP_211855451.1">
    <property type="nucleotide sequence ID" value="NZ_JAAGBB010000039.1"/>
</dbReference>
<evidence type="ECO:0000313" key="4">
    <source>
        <dbReference type="Proteomes" id="UP001196870"/>
    </source>
</evidence>
<keyword evidence="2" id="KW-0472">Membrane</keyword>
<evidence type="ECO:0000256" key="1">
    <source>
        <dbReference type="SAM" id="MobiDB-lite"/>
    </source>
</evidence>
<feature type="compositionally biased region" description="Polar residues" evidence="1">
    <location>
        <begin position="321"/>
        <end position="343"/>
    </location>
</feature>
<reference evidence="4" key="1">
    <citation type="journal article" date="2021" name="Syst. Appl. Microbiol.">
        <title>Roseomonas hellenica sp. nov., isolated from roots of wild-growing Alkanna tinctoria.</title>
        <authorList>
            <person name="Rat A."/>
            <person name="Naranjo H.D."/>
            <person name="Lebbe L."/>
            <person name="Cnockaert M."/>
            <person name="Krigas N."/>
            <person name="Grigoriadou K."/>
            <person name="Maloupa E."/>
            <person name="Willems A."/>
        </authorList>
    </citation>
    <scope>NUCLEOTIDE SEQUENCE [LARGE SCALE GENOMIC DNA]</scope>
    <source>
        <strain evidence="4">LMG 31523</strain>
    </source>
</reference>
<evidence type="ECO:0000313" key="3">
    <source>
        <dbReference type="EMBL" id="MBR0667672.1"/>
    </source>
</evidence>
<feature type="compositionally biased region" description="Pro residues" evidence="1">
    <location>
        <begin position="268"/>
        <end position="278"/>
    </location>
</feature>
<keyword evidence="4" id="KW-1185">Reference proteome</keyword>
<dbReference type="Proteomes" id="UP001196870">
    <property type="component" value="Unassembled WGS sequence"/>
</dbReference>
<protein>
    <submittedName>
        <fullName evidence="3">Uncharacterized protein</fullName>
    </submittedName>
</protein>
<keyword evidence="2" id="KW-1133">Transmembrane helix</keyword>
<comment type="caution">
    <text evidence="3">The sequence shown here is derived from an EMBL/GenBank/DDBJ whole genome shotgun (WGS) entry which is preliminary data.</text>
</comment>
<sequence>MAATASQDAVPPGEPMHEGGGWLDADWVVLPAEALPGLPGRTLPEERRFVLLHPARGMAILDLWAPTRARPLSDEEVTASLDAEITLAGFLRRLDPRLPVRRIHLAQAELPRLAGAVARSYAGTPPLELPESWMDAVRSTLAVPQPPADQAARAMRRRRMAGRYRLAAGIAALVTVGAVGWLAAGGQDDTRQAASAPNLAEASVPQAAASRMRLDAAVPQPAPIPAAPPGTASAELRPEPAAAAPPSAAAGRTGVQAAALQTASPEDAGPPPAVPPDPARIAAEAAEQGAAEEPAAMPPQPVRRSRRITRRAAPERYTQGWIPNSSGSFIRQQSQQYATGNGG</sequence>
<feature type="compositionally biased region" description="Low complexity" evidence="1">
    <location>
        <begin position="279"/>
        <end position="295"/>
    </location>
</feature>
<gene>
    <name evidence="3" type="ORF">GXW71_25175</name>
</gene>